<dbReference type="GO" id="GO:0005886">
    <property type="term" value="C:plasma membrane"/>
    <property type="evidence" value="ECO:0007669"/>
    <property type="project" value="TreeGrafter"/>
</dbReference>
<dbReference type="InterPro" id="IPR000160">
    <property type="entry name" value="GGDEF_dom"/>
</dbReference>
<dbReference type="SUPFAM" id="SSF63829">
    <property type="entry name" value="Calcium-dependent phosphotriesterase"/>
    <property type="match status" value="2"/>
</dbReference>
<dbReference type="Pfam" id="PF07495">
    <property type="entry name" value="Y_Y_Y"/>
    <property type="match status" value="1"/>
</dbReference>
<evidence type="ECO:0000313" key="7">
    <source>
        <dbReference type="Proteomes" id="UP000606935"/>
    </source>
</evidence>
<keyword evidence="3" id="KW-0175">Coiled coil</keyword>
<dbReference type="CDD" id="cd01949">
    <property type="entry name" value="GGDEF"/>
    <property type="match status" value="1"/>
</dbReference>
<comment type="cofactor">
    <cofactor evidence="1">
        <name>Mg(2+)</name>
        <dbReference type="ChEBI" id="CHEBI:18420"/>
    </cofactor>
</comment>
<proteinExistence type="predicted"/>
<organism evidence="6 7">
    <name type="scientific">Bowmanella pacifica</name>
    <dbReference type="NCBI Taxonomy" id="502051"/>
    <lineage>
        <taxon>Bacteria</taxon>
        <taxon>Pseudomonadati</taxon>
        <taxon>Pseudomonadota</taxon>
        <taxon>Gammaproteobacteria</taxon>
        <taxon>Alteromonadales</taxon>
        <taxon>Alteromonadaceae</taxon>
        <taxon>Bowmanella</taxon>
    </lineage>
</organism>
<evidence type="ECO:0000313" key="6">
    <source>
        <dbReference type="EMBL" id="GGO71030.1"/>
    </source>
</evidence>
<dbReference type="Gene3D" id="2.60.40.10">
    <property type="entry name" value="Immunoglobulins"/>
    <property type="match status" value="1"/>
</dbReference>
<gene>
    <name evidence="6" type="ORF">GCM10010982_25860</name>
</gene>
<keyword evidence="7" id="KW-1185">Reference proteome</keyword>
<reference evidence="6" key="1">
    <citation type="journal article" date="2014" name="Int. J. Syst. Evol. Microbiol.">
        <title>Complete genome sequence of Corynebacterium casei LMG S-19264T (=DSM 44701T), isolated from a smear-ripened cheese.</title>
        <authorList>
            <consortium name="US DOE Joint Genome Institute (JGI-PGF)"/>
            <person name="Walter F."/>
            <person name="Albersmeier A."/>
            <person name="Kalinowski J."/>
            <person name="Ruckert C."/>
        </authorList>
    </citation>
    <scope>NUCLEOTIDE SEQUENCE</scope>
    <source>
        <strain evidence="6">CGMCC 1.7086</strain>
    </source>
</reference>
<dbReference type="InterPro" id="IPR011110">
    <property type="entry name" value="Reg_prop"/>
</dbReference>
<evidence type="ECO:0000256" key="4">
    <source>
        <dbReference type="SAM" id="Phobius"/>
    </source>
</evidence>
<dbReference type="Pfam" id="PF00990">
    <property type="entry name" value="GGDEF"/>
    <property type="match status" value="1"/>
</dbReference>
<dbReference type="Gene3D" id="3.30.70.270">
    <property type="match status" value="1"/>
</dbReference>
<dbReference type="InterPro" id="IPR015943">
    <property type="entry name" value="WD40/YVTN_repeat-like_dom_sf"/>
</dbReference>
<feature type="coiled-coil region" evidence="3">
    <location>
        <begin position="768"/>
        <end position="827"/>
    </location>
</feature>
<dbReference type="InterPro" id="IPR013783">
    <property type="entry name" value="Ig-like_fold"/>
</dbReference>
<dbReference type="GO" id="GO:0052621">
    <property type="term" value="F:diguanylate cyclase activity"/>
    <property type="evidence" value="ECO:0007669"/>
    <property type="project" value="UniProtKB-EC"/>
</dbReference>
<evidence type="ECO:0000256" key="1">
    <source>
        <dbReference type="ARBA" id="ARBA00001946"/>
    </source>
</evidence>
<dbReference type="GO" id="GO:1902201">
    <property type="term" value="P:negative regulation of bacterial-type flagellum-dependent cell motility"/>
    <property type="evidence" value="ECO:0007669"/>
    <property type="project" value="TreeGrafter"/>
</dbReference>
<dbReference type="PANTHER" id="PTHR45138:SF24">
    <property type="entry name" value="DIGUANYLATE CYCLASE DGCC-RELATED"/>
    <property type="match status" value="1"/>
</dbReference>
<dbReference type="EMBL" id="BMLS01000004">
    <property type="protein sequence ID" value="GGO71030.1"/>
    <property type="molecule type" value="Genomic_DNA"/>
</dbReference>
<keyword evidence="4" id="KW-0472">Membrane</keyword>
<evidence type="ECO:0000256" key="2">
    <source>
        <dbReference type="ARBA" id="ARBA00012528"/>
    </source>
</evidence>
<dbReference type="InterPro" id="IPR029787">
    <property type="entry name" value="Nucleotide_cyclase"/>
</dbReference>
<evidence type="ECO:0000256" key="3">
    <source>
        <dbReference type="SAM" id="Coils"/>
    </source>
</evidence>
<dbReference type="SUPFAM" id="SSF55073">
    <property type="entry name" value="Nucleotide cyclase"/>
    <property type="match status" value="1"/>
</dbReference>
<feature type="domain" description="GGDEF" evidence="5">
    <location>
        <begin position="851"/>
        <end position="982"/>
    </location>
</feature>
<name>A0A917Z004_9ALTE</name>
<dbReference type="InterPro" id="IPR011123">
    <property type="entry name" value="Y_Y_Y"/>
</dbReference>
<dbReference type="SMART" id="SM00267">
    <property type="entry name" value="GGDEF"/>
    <property type="match status" value="1"/>
</dbReference>
<dbReference type="EC" id="2.7.7.65" evidence="2"/>
<keyword evidence="4" id="KW-0812">Transmembrane</keyword>
<protein>
    <recommendedName>
        <fullName evidence="2">diguanylate cyclase</fullName>
        <ecNumber evidence="2">2.7.7.65</ecNumber>
    </recommendedName>
</protein>
<dbReference type="GO" id="GO:0043709">
    <property type="term" value="P:cell adhesion involved in single-species biofilm formation"/>
    <property type="evidence" value="ECO:0007669"/>
    <property type="project" value="TreeGrafter"/>
</dbReference>
<dbReference type="Pfam" id="PF07494">
    <property type="entry name" value="Reg_prop"/>
    <property type="match status" value="5"/>
</dbReference>
<dbReference type="InterPro" id="IPR043128">
    <property type="entry name" value="Rev_trsase/Diguanyl_cyclase"/>
</dbReference>
<dbReference type="Proteomes" id="UP000606935">
    <property type="component" value="Unassembled WGS sequence"/>
</dbReference>
<accession>A0A917Z004</accession>
<evidence type="ECO:0000259" key="5">
    <source>
        <dbReference type="PROSITE" id="PS50887"/>
    </source>
</evidence>
<feature type="transmembrane region" description="Helical" evidence="4">
    <location>
        <begin position="748"/>
        <end position="768"/>
    </location>
</feature>
<dbReference type="FunFam" id="3.30.70.270:FF:000001">
    <property type="entry name" value="Diguanylate cyclase domain protein"/>
    <property type="match status" value="1"/>
</dbReference>
<dbReference type="PROSITE" id="PS50887">
    <property type="entry name" value="GGDEF"/>
    <property type="match status" value="1"/>
</dbReference>
<dbReference type="NCBIfam" id="TIGR00254">
    <property type="entry name" value="GGDEF"/>
    <property type="match status" value="1"/>
</dbReference>
<dbReference type="InterPro" id="IPR050469">
    <property type="entry name" value="Diguanylate_Cyclase"/>
</dbReference>
<dbReference type="AlphaFoldDB" id="A0A917Z004"/>
<dbReference type="PANTHER" id="PTHR45138">
    <property type="entry name" value="REGULATORY COMPONENTS OF SENSORY TRANSDUCTION SYSTEM"/>
    <property type="match status" value="1"/>
</dbReference>
<reference evidence="6" key="2">
    <citation type="submission" date="2020-09" db="EMBL/GenBank/DDBJ databases">
        <authorList>
            <person name="Sun Q."/>
            <person name="Zhou Y."/>
        </authorList>
    </citation>
    <scope>NUCLEOTIDE SEQUENCE</scope>
    <source>
        <strain evidence="6">CGMCC 1.7086</strain>
    </source>
</reference>
<dbReference type="Gene3D" id="2.130.10.10">
    <property type="entry name" value="YVTN repeat-like/Quinoprotein amine dehydrogenase"/>
    <property type="match status" value="3"/>
</dbReference>
<comment type="caution">
    <text evidence="6">The sequence shown here is derived from an EMBL/GenBank/DDBJ whole genome shotgun (WGS) entry which is preliminary data.</text>
</comment>
<sequence length="982" mass="108417">MSLESVLRTSFLAILFSLINSALAVASDGRLHDFFREHWTTRDGLPHNTINSILQTQDGYLWFATWEGVTRFNGREFKAFGRGDLTKLPDDGVFTLTPACQGGVLVASARGGLSLMQDGNWRALQQSPALVRTMLCDQQGSMWFGTDGAGIFREDREGARTYFGVAQGLSEASIFSLQEDAQGRIWVGTANGLFVWDGGPNLTTSNIPGLPTGPVFSMALDHQKKLLVSTETGAYRLEKKGFQLLHKDLADTAVSTLLVDGEELWLGSIGQGVYRLGRYGLERLGQQDGLPNERITSMYKDNEGSLWFGTNGGLFRLRDAAFSTLTQTQGLTDNFVRTVLVDDKQRVWIGTSKGVNVLEDGRIQALAGERISQTVLSLAEGQNGALWVGTFTHGLIKWQDGLEVECIDREAGLLSNEVRAILPASDGSLWVATASGVNIFRAQGYTTLQVQDGLPSNFAAALLETNQHGIWIGTSSGVARWQDGNLQALDISGLDGAQFVFGLYEQADQQALWMATDRGVIRYRYRDGDLALLGRAEGMPFDKYFQVSEDLLGNLWLSSNRGVLRLSLMQANGILDGEGGQIEYNLFGESDGMVSAQANGGSNPAMSLTDDGHVWVATSKGAALVKPERLRQFGDYQLPVVIERVQIDGKEYLPSERLVLPEGVNRIEFQFAGLGYIVPERIRYRTRLDGFDKMWVARGTHNSTEYTSLAPGEYRFHVMASYPNGDWTGTDTQVQFYIPPRLWQRTGFWFGVAAFVILLLVLAVKWRLLVLQRAARRLEDKVEEQTAALRQQTVSLQQANLDKSQLLEQIRQQAEAFERQARQDSLTGLANRRAFDEALHREFSRARRQSSHFCLLLLDLDHFKQINDSSSHAAGDAVLQLVATSLCQHSREADLVARWGGEEFAVLLPNTDIKAGFKLAERLRLAVMTLDCSAIAPGLTLSGSLGIAEFRQQLDAEQLLQAADAALYQAKEGGRNRTCVAP</sequence>
<dbReference type="RefSeq" id="WP_188695818.1">
    <property type="nucleotide sequence ID" value="NZ_BMLS01000004.1"/>
</dbReference>
<keyword evidence="4" id="KW-1133">Transmembrane helix</keyword>